<protein>
    <recommendedName>
        <fullName evidence="4">Anti-sigma-K factor rskA</fullName>
    </recommendedName>
</protein>
<proteinExistence type="predicted"/>
<evidence type="ECO:0000313" key="3">
    <source>
        <dbReference type="Proteomes" id="UP001239267"/>
    </source>
</evidence>
<dbReference type="RefSeq" id="WP_307359254.1">
    <property type="nucleotide sequence ID" value="NZ_JAUSTB010000005.1"/>
</dbReference>
<feature type="region of interest" description="Disordered" evidence="1">
    <location>
        <begin position="260"/>
        <end position="279"/>
    </location>
</feature>
<gene>
    <name evidence="2" type="ORF">J2T23_001864</name>
</gene>
<dbReference type="AlphaFoldDB" id="A0AAJ1SWF4"/>
<dbReference type="Proteomes" id="UP001239267">
    <property type="component" value="Unassembled WGS sequence"/>
</dbReference>
<dbReference type="EMBL" id="JAUSTB010000005">
    <property type="protein sequence ID" value="MDQ0145971.1"/>
    <property type="molecule type" value="Genomic_DNA"/>
</dbReference>
<evidence type="ECO:0000256" key="1">
    <source>
        <dbReference type="SAM" id="MobiDB-lite"/>
    </source>
</evidence>
<reference evidence="2 3" key="1">
    <citation type="submission" date="2023-07" db="EMBL/GenBank/DDBJ databases">
        <title>Sorghum-associated microbial communities from plants grown in Nebraska, USA.</title>
        <authorList>
            <person name="Schachtman D."/>
        </authorList>
    </citation>
    <scope>NUCLEOTIDE SEQUENCE [LARGE SCALE GENOMIC DNA]</scope>
    <source>
        <strain evidence="2 3">DS1001</strain>
    </source>
</reference>
<feature type="compositionally biased region" description="Polar residues" evidence="1">
    <location>
        <begin position="85"/>
        <end position="99"/>
    </location>
</feature>
<name>A0AAJ1SWF4_9MICC</name>
<sequence length="279" mass="28765">MEHLDAELLSLMALGETPGTESDAEHLAGCTECAETLRGFQLVRDIATLEPAGIKLEQPGPRTWAGIHQALGLSPALAADPLTQTGASTQAPAETATTTGHRKPGHGPDGAPIPLRPRAQDQRTRPRLWMAAAAAGVVLGTAAGWTAAGVLEHPGTPSPGPTQSGPAPRVLAQAPLTALPAHTGSGEAQVEQLPDGTRQLTIRLSVDRAAGYRQVWVGTSDLTGMVSLGVLANDTGTFTIPAGIDLAQYPVVDVSNQAYNGNPAHSDDSVARGQFTPKT</sequence>
<feature type="region of interest" description="Disordered" evidence="1">
    <location>
        <begin position="85"/>
        <end position="124"/>
    </location>
</feature>
<evidence type="ECO:0000313" key="2">
    <source>
        <dbReference type="EMBL" id="MDQ0145971.1"/>
    </source>
</evidence>
<comment type="caution">
    <text evidence="2">The sequence shown here is derived from an EMBL/GenBank/DDBJ whole genome shotgun (WGS) entry which is preliminary data.</text>
</comment>
<evidence type="ECO:0008006" key="4">
    <source>
        <dbReference type="Google" id="ProtNLM"/>
    </source>
</evidence>
<organism evidence="2 3">
    <name type="scientific">Pseudarthrobacter niigatensis</name>
    <dbReference type="NCBI Taxonomy" id="369935"/>
    <lineage>
        <taxon>Bacteria</taxon>
        <taxon>Bacillati</taxon>
        <taxon>Actinomycetota</taxon>
        <taxon>Actinomycetes</taxon>
        <taxon>Micrococcales</taxon>
        <taxon>Micrococcaceae</taxon>
        <taxon>Pseudarthrobacter</taxon>
    </lineage>
</organism>
<keyword evidence="3" id="KW-1185">Reference proteome</keyword>
<accession>A0AAJ1SWF4</accession>